<reference evidence="2 3" key="1">
    <citation type="submission" date="2018-06" db="EMBL/GenBank/DDBJ databases">
        <title>Genomic Encyclopedia of Type Strains, Phase IV (KMG-IV): sequencing the most valuable type-strain genomes for metagenomic binning, comparative biology and taxonomic classification.</title>
        <authorList>
            <person name="Goeker M."/>
        </authorList>
    </citation>
    <scope>NUCLEOTIDE SEQUENCE [LARGE SCALE GENOMIC DNA]</scope>
    <source>
        <strain evidence="2 3">DSM 24875</strain>
    </source>
</reference>
<evidence type="ECO:0000259" key="1">
    <source>
        <dbReference type="Pfam" id="PF05050"/>
    </source>
</evidence>
<dbReference type="PANTHER" id="PTHR36973">
    <property type="entry name" value="SLL1456 PROTEIN-RELATED"/>
    <property type="match status" value="1"/>
</dbReference>
<name>A0A366FV77_9HYPH</name>
<accession>A0A366FV77</accession>
<dbReference type="Proteomes" id="UP000253529">
    <property type="component" value="Unassembled WGS sequence"/>
</dbReference>
<dbReference type="SUPFAM" id="SSF53335">
    <property type="entry name" value="S-adenosyl-L-methionine-dependent methyltransferases"/>
    <property type="match status" value="1"/>
</dbReference>
<dbReference type="InterPro" id="IPR006342">
    <property type="entry name" value="FkbM_mtfrase"/>
</dbReference>
<dbReference type="RefSeq" id="WP_170152998.1">
    <property type="nucleotide sequence ID" value="NZ_QNRK01000001.1"/>
</dbReference>
<keyword evidence="2" id="KW-0808">Transferase</keyword>
<dbReference type="Pfam" id="PF05050">
    <property type="entry name" value="Methyltransf_21"/>
    <property type="match status" value="1"/>
</dbReference>
<feature type="domain" description="Methyltransferase FkbM" evidence="1">
    <location>
        <begin position="49"/>
        <end position="219"/>
    </location>
</feature>
<dbReference type="AlphaFoldDB" id="A0A366FV77"/>
<dbReference type="InterPro" id="IPR053188">
    <property type="entry name" value="FkbM_Methyltransferase"/>
</dbReference>
<dbReference type="PANTHER" id="PTHR36973:SF4">
    <property type="entry name" value="NODULATION PROTEIN"/>
    <property type="match status" value="1"/>
</dbReference>
<keyword evidence="3" id="KW-1185">Reference proteome</keyword>
<evidence type="ECO:0000313" key="3">
    <source>
        <dbReference type="Proteomes" id="UP000253529"/>
    </source>
</evidence>
<proteinExistence type="predicted"/>
<organism evidence="2 3">
    <name type="scientific">Roseiarcus fermentans</name>
    <dbReference type="NCBI Taxonomy" id="1473586"/>
    <lineage>
        <taxon>Bacteria</taxon>
        <taxon>Pseudomonadati</taxon>
        <taxon>Pseudomonadota</taxon>
        <taxon>Alphaproteobacteria</taxon>
        <taxon>Hyphomicrobiales</taxon>
        <taxon>Roseiarcaceae</taxon>
        <taxon>Roseiarcus</taxon>
    </lineage>
</organism>
<dbReference type="NCBIfam" id="TIGR01444">
    <property type="entry name" value="fkbM_fam"/>
    <property type="match status" value="1"/>
</dbReference>
<dbReference type="Gene3D" id="3.40.50.150">
    <property type="entry name" value="Vaccinia Virus protein VP39"/>
    <property type="match status" value="1"/>
</dbReference>
<keyword evidence="2" id="KW-0489">Methyltransferase</keyword>
<evidence type="ECO:0000313" key="2">
    <source>
        <dbReference type="EMBL" id="RBP18411.1"/>
    </source>
</evidence>
<dbReference type="GO" id="GO:0032259">
    <property type="term" value="P:methylation"/>
    <property type="evidence" value="ECO:0007669"/>
    <property type="project" value="UniProtKB-KW"/>
</dbReference>
<dbReference type="EMBL" id="QNRK01000001">
    <property type="protein sequence ID" value="RBP18411.1"/>
    <property type="molecule type" value="Genomic_DNA"/>
</dbReference>
<comment type="caution">
    <text evidence="2">The sequence shown here is derived from an EMBL/GenBank/DDBJ whole genome shotgun (WGS) entry which is preliminary data.</text>
</comment>
<dbReference type="GO" id="GO:0008171">
    <property type="term" value="F:O-methyltransferase activity"/>
    <property type="evidence" value="ECO:0007669"/>
    <property type="project" value="TreeGrafter"/>
</dbReference>
<dbReference type="InterPro" id="IPR029063">
    <property type="entry name" value="SAM-dependent_MTases_sf"/>
</dbReference>
<sequence length="258" mass="28933">MRALRSYLQEVAFSTFSISLSRAKHAGFQHEKYVLRRFLHEFQIDCVFDVGANAGQYGRLLRSIGYRGPIVSFEPIPELAKALEIESGKDGNWSVEPVALDEVSREVTFNVMAGSQFSSIKTPKEIDADLLDEANRTVKTITLTTALLSEYFDEYKSKYKFSRPFLKIDAQGADLAVARGAGSRLTEFVGVQTELSVRPIYEDQPLLSEALDFFDRNGFAVCAFLPTHDHFPILVEVDSILVNRTKLAGVERRPSLRG</sequence>
<gene>
    <name evidence="2" type="ORF">DFR50_101359</name>
</gene>
<protein>
    <submittedName>
        <fullName evidence="2">FkbM family methyltransferase</fullName>
    </submittedName>
</protein>